<accession>A0AAD9QA39</accession>
<dbReference type="Proteomes" id="UP001249851">
    <property type="component" value="Unassembled WGS sequence"/>
</dbReference>
<dbReference type="EMBL" id="JARQWQ010000049">
    <property type="protein sequence ID" value="KAK2557528.1"/>
    <property type="molecule type" value="Genomic_DNA"/>
</dbReference>
<reference evidence="1" key="2">
    <citation type="journal article" date="2023" name="Science">
        <title>Genomic signatures of disease resistance in endangered staghorn corals.</title>
        <authorList>
            <person name="Vollmer S.V."/>
            <person name="Selwyn J.D."/>
            <person name="Despard B.A."/>
            <person name="Roesel C.L."/>
        </authorList>
    </citation>
    <scope>NUCLEOTIDE SEQUENCE</scope>
    <source>
        <strain evidence="1">K2</strain>
    </source>
</reference>
<sequence>ELVGRIYHFNTPKQEKNYFARKIKQVLIDTERQMLSSIEDIVEKSLPLFKLETHFQDPEAAKLCILKKISFCEVRQKVCSQWKEIVFTMRDSEFKESGEHPIDNFDIMCKEWGFLLLQMFGTSIGTGDYGHHSGAYADAFSNASLPATFFNPGF</sequence>
<proteinExistence type="predicted"/>
<evidence type="ECO:0000313" key="1">
    <source>
        <dbReference type="EMBL" id="KAK2557528.1"/>
    </source>
</evidence>
<reference evidence="1" key="1">
    <citation type="journal article" date="2023" name="G3 (Bethesda)">
        <title>Whole genome assembly and annotation of the endangered Caribbean coral Acropora cervicornis.</title>
        <authorList>
            <person name="Selwyn J.D."/>
            <person name="Vollmer S.V."/>
        </authorList>
    </citation>
    <scope>NUCLEOTIDE SEQUENCE</scope>
    <source>
        <strain evidence="1">K2</strain>
    </source>
</reference>
<feature type="non-terminal residue" evidence="1">
    <location>
        <position position="1"/>
    </location>
</feature>
<name>A0AAD9QA39_ACRCE</name>
<organism evidence="1 2">
    <name type="scientific">Acropora cervicornis</name>
    <name type="common">Staghorn coral</name>
    <dbReference type="NCBI Taxonomy" id="6130"/>
    <lineage>
        <taxon>Eukaryota</taxon>
        <taxon>Metazoa</taxon>
        <taxon>Cnidaria</taxon>
        <taxon>Anthozoa</taxon>
        <taxon>Hexacorallia</taxon>
        <taxon>Scleractinia</taxon>
        <taxon>Astrocoeniina</taxon>
        <taxon>Acroporidae</taxon>
        <taxon>Acropora</taxon>
    </lineage>
</organism>
<dbReference type="AlphaFoldDB" id="A0AAD9QA39"/>
<keyword evidence="2" id="KW-1185">Reference proteome</keyword>
<evidence type="ECO:0000313" key="2">
    <source>
        <dbReference type="Proteomes" id="UP001249851"/>
    </source>
</evidence>
<gene>
    <name evidence="1" type="ORF">P5673_020279</name>
</gene>
<protein>
    <submittedName>
        <fullName evidence="1">Uncharacterized protein</fullName>
    </submittedName>
</protein>
<comment type="caution">
    <text evidence="1">The sequence shown here is derived from an EMBL/GenBank/DDBJ whole genome shotgun (WGS) entry which is preliminary data.</text>
</comment>